<name>A0A9D4BJ59_DREPO</name>
<proteinExistence type="predicted"/>
<accession>A0A9D4BJ59</accession>
<dbReference type="PROSITE" id="PS51257">
    <property type="entry name" value="PROKAR_LIPOPROTEIN"/>
    <property type="match status" value="1"/>
</dbReference>
<reference evidence="1" key="2">
    <citation type="submission" date="2020-11" db="EMBL/GenBank/DDBJ databases">
        <authorList>
            <person name="McCartney M.A."/>
            <person name="Auch B."/>
            <person name="Kono T."/>
            <person name="Mallez S."/>
            <person name="Becker A."/>
            <person name="Gohl D.M."/>
            <person name="Silverstein K.A.T."/>
            <person name="Koren S."/>
            <person name="Bechman K.B."/>
            <person name="Herman A."/>
            <person name="Abrahante J.E."/>
            <person name="Garbe J."/>
        </authorList>
    </citation>
    <scope>NUCLEOTIDE SEQUENCE</scope>
    <source>
        <strain evidence="1">Duluth1</strain>
        <tissue evidence="1">Whole animal</tissue>
    </source>
</reference>
<sequence>MGCFACRLCTASQPVYGCEEELLVPAALFTGCCKVCVCNDLEIISLYALFRRCEDPAMWVPASFLSRLNTVARWYELSVDNATVEAVLTSYCDVGFEF</sequence>
<dbReference type="AlphaFoldDB" id="A0A9D4BJ59"/>
<reference evidence="1" key="1">
    <citation type="journal article" date="2019" name="bioRxiv">
        <title>The Genome of the Zebra Mussel, Dreissena polymorpha: A Resource for Invasive Species Research.</title>
        <authorList>
            <person name="McCartney M.A."/>
            <person name="Auch B."/>
            <person name="Kono T."/>
            <person name="Mallez S."/>
            <person name="Zhang Y."/>
            <person name="Obille A."/>
            <person name="Becker A."/>
            <person name="Abrahante J.E."/>
            <person name="Garbe J."/>
            <person name="Badalamenti J.P."/>
            <person name="Herman A."/>
            <person name="Mangelson H."/>
            <person name="Liachko I."/>
            <person name="Sullivan S."/>
            <person name="Sone E.D."/>
            <person name="Koren S."/>
            <person name="Silverstein K.A.T."/>
            <person name="Beckman K.B."/>
            <person name="Gohl D.M."/>
        </authorList>
    </citation>
    <scope>NUCLEOTIDE SEQUENCE</scope>
    <source>
        <strain evidence="1">Duluth1</strain>
        <tissue evidence="1">Whole animal</tissue>
    </source>
</reference>
<gene>
    <name evidence="1" type="ORF">DPMN_084205</name>
</gene>
<comment type="caution">
    <text evidence="1">The sequence shown here is derived from an EMBL/GenBank/DDBJ whole genome shotgun (WGS) entry which is preliminary data.</text>
</comment>
<keyword evidence="2" id="KW-1185">Reference proteome</keyword>
<organism evidence="1 2">
    <name type="scientific">Dreissena polymorpha</name>
    <name type="common">Zebra mussel</name>
    <name type="synonym">Mytilus polymorpha</name>
    <dbReference type="NCBI Taxonomy" id="45954"/>
    <lineage>
        <taxon>Eukaryota</taxon>
        <taxon>Metazoa</taxon>
        <taxon>Spiralia</taxon>
        <taxon>Lophotrochozoa</taxon>
        <taxon>Mollusca</taxon>
        <taxon>Bivalvia</taxon>
        <taxon>Autobranchia</taxon>
        <taxon>Heteroconchia</taxon>
        <taxon>Euheterodonta</taxon>
        <taxon>Imparidentia</taxon>
        <taxon>Neoheterodontei</taxon>
        <taxon>Myida</taxon>
        <taxon>Dreissenoidea</taxon>
        <taxon>Dreissenidae</taxon>
        <taxon>Dreissena</taxon>
    </lineage>
</organism>
<evidence type="ECO:0000313" key="2">
    <source>
        <dbReference type="Proteomes" id="UP000828390"/>
    </source>
</evidence>
<evidence type="ECO:0000313" key="1">
    <source>
        <dbReference type="EMBL" id="KAH3696729.1"/>
    </source>
</evidence>
<dbReference type="EMBL" id="JAIWYP010000016">
    <property type="protein sequence ID" value="KAH3696729.1"/>
    <property type="molecule type" value="Genomic_DNA"/>
</dbReference>
<protein>
    <submittedName>
        <fullName evidence="1">Uncharacterized protein</fullName>
    </submittedName>
</protein>
<dbReference type="Proteomes" id="UP000828390">
    <property type="component" value="Unassembled WGS sequence"/>
</dbReference>